<proteinExistence type="predicted"/>
<sequence>MKIPEDESSVSLIMDKLNDENEKVLKHVMQQGWPLVGELYDSCMSFNNTSSTTADDASLKVLSPVLDQIAATKNKRKLFRLAGVLFKTGTSFVTRLGVQADARKSTVNALYASQNGLSLPDLPYYMERKKFESISDAFHAYVVKLFMLVGWGSRAAASQASTVIGFDKRLHRFSYRLMILSQRTIA</sequence>
<dbReference type="VEuPathDB" id="FungiDB:DD237_002394"/>
<accession>A0A3R7WC72</accession>
<comment type="caution">
    <text evidence="2">The sequence shown here is derived from an EMBL/GenBank/DDBJ whole genome shotgun (WGS) entry which is preliminary data.</text>
</comment>
<organism evidence="2 3">
    <name type="scientific">Peronospora effusa</name>
    <dbReference type="NCBI Taxonomy" id="542832"/>
    <lineage>
        <taxon>Eukaryota</taxon>
        <taxon>Sar</taxon>
        <taxon>Stramenopiles</taxon>
        <taxon>Oomycota</taxon>
        <taxon>Peronosporomycetes</taxon>
        <taxon>Peronosporales</taxon>
        <taxon>Peronosporaceae</taxon>
        <taxon>Peronospora</taxon>
    </lineage>
</organism>
<name>A0A3R7WC72_9STRA</name>
<protein>
    <recommendedName>
        <fullName evidence="1">Peptidase M13 N-terminal domain-containing protein</fullName>
    </recommendedName>
</protein>
<dbReference type="EMBL" id="QKXF01000088">
    <property type="protein sequence ID" value="RQM17847.1"/>
    <property type="molecule type" value="Genomic_DNA"/>
</dbReference>
<feature type="domain" description="Peptidase M13 N-terminal" evidence="1">
    <location>
        <begin position="2"/>
        <end position="174"/>
    </location>
</feature>
<evidence type="ECO:0000313" key="2">
    <source>
        <dbReference type="EMBL" id="RQM17847.1"/>
    </source>
</evidence>
<dbReference type="InterPro" id="IPR042089">
    <property type="entry name" value="Peptidase_M13_dom_2"/>
</dbReference>
<reference evidence="2 3" key="1">
    <citation type="submission" date="2018-06" db="EMBL/GenBank/DDBJ databases">
        <title>Comparative genomics of downy mildews reveals potential adaptations to biotrophy.</title>
        <authorList>
            <person name="Fletcher K."/>
            <person name="Klosterman S.J."/>
            <person name="Derevnina L."/>
            <person name="Martin F."/>
            <person name="Koike S."/>
            <person name="Reyes Chin-Wo S."/>
            <person name="Mou B."/>
            <person name="Michelmore R."/>
        </authorList>
    </citation>
    <scope>NUCLEOTIDE SEQUENCE [LARGE SCALE GENOMIC DNA]</scope>
    <source>
        <strain evidence="2 3">R13</strain>
    </source>
</reference>
<dbReference type="GO" id="GO:0006508">
    <property type="term" value="P:proteolysis"/>
    <property type="evidence" value="ECO:0007669"/>
    <property type="project" value="InterPro"/>
</dbReference>
<evidence type="ECO:0000313" key="3">
    <source>
        <dbReference type="Proteomes" id="UP000286097"/>
    </source>
</evidence>
<dbReference type="Pfam" id="PF05649">
    <property type="entry name" value="Peptidase_M13_N"/>
    <property type="match status" value="1"/>
</dbReference>
<dbReference type="SUPFAM" id="SSF55486">
    <property type="entry name" value="Metalloproteases ('zincins'), catalytic domain"/>
    <property type="match status" value="1"/>
</dbReference>
<dbReference type="Proteomes" id="UP000286097">
    <property type="component" value="Unassembled WGS sequence"/>
</dbReference>
<dbReference type="InterPro" id="IPR008753">
    <property type="entry name" value="Peptidase_M13_N"/>
</dbReference>
<gene>
    <name evidence="2" type="ORF">DD237_002394</name>
</gene>
<dbReference type="Gene3D" id="1.10.1380.10">
    <property type="entry name" value="Neutral endopeptidase , domain2"/>
    <property type="match status" value="1"/>
</dbReference>
<evidence type="ECO:0000259" key="1">
    <source>
        <dbReference type="Pfam" id="PF05649"/>
    </source>
</evidence>
<dbReference type="AlphaFoldDB" id="A0A3R7WC72"/>